<feature type="non-terminal residue" evidence="1">
    <location>
        <position position="1"/>
    </location>
</feature>
<dbReference type="EMBL" id="CAJVQC010169415">
    <property type="protein sequence ID" value="CAG8850170.1"/>
    <property type="molecule type" value="Genomic_DNA"/>
</dbReference>
<name>A0ACA9SXT5_9GLOM</name>
<protein>
    <submittedName>
        <fullName evidence="1">17888_t:CDS:1</fullName>
    </submittedName>
</protein>
<accession>A0ACA9SXT5</accession>
<sequence length="72" mass="8460">IVYFVHDTFFHNLRDFDPTYLEARIEKANGPIVSEQDLNNAQDLNHRDQLFKPKASQIQIPSTVSDRRRGYI</sequence>
<feature type="non-terminal residue" evidence="1">
    <location>
        <position position="72"/>
    </location>
</feature>
<reference evidence="1" key="1">
    <citation type="submission" date="2021-06" db="EMBL/GenBank/DDBJ databases">
        <authorList>
            <person name="Kallberg Y."/>
            <person name="Tangrot J."/>
            <person name="Rosling A."/>
        </authorList>
    </citation>
    <scope>NUCLEOTIDE SEQUENCE</scope>
    <source>
        <strain evidence="1">MA461A</strain>
    </source>
</reference>
<evidence type="ECO:0000313" key="2">
    <source>
        <dbReference type="Proteomes" id="UP000789920"/>
    </source>
</evidence>
<comment type="caution">
    <text evidence="1">The sequence shown here is derived from an EMBL/GenBank/DDBJ whole genome shotgun (WGS) entry which is preliminary data.</text>
</comment>
<dbReference type="Proteomes" id="UP000789920">
    <property type="component" value="Unassembled WGS sequence"/>
</dbReference>
<evidence type="ECO:0000313" key="1">
    <source>
        <dbReference type="EMBL" id="CAG8850170.1"/>
    </source>
</evidence>
<gene>
    <name evidence="1" type="ORF">RPERSI_LOCUS35955</name>
</gene>
<organism evidence="1 2">
    <name type="scientific">Racocetra persica</name>
    <dbReference type="NCBI Taxonomy" id="160502"/>
    <lineage>
        <taxon>Eukaryota</taxon>
        <taxon>Fungi</taxon>
        <taxon>Fungi incertae sedis</taxon>
        <taxon>Mucoromycota</taxon>
        <taxon>Glomeromycotina</taxon>
        <taxon>Glomeromycetes</taxon>
        <taxon>Diversisporales</taxon>
        <taxon>Gigasporaceae</taxon>
        <taxon>Racocetra</taxon>
    </lineage>
</organism>
<keyword evidence="2" id="KW-1185">Reference proteome</keyword>
<proteinExistence type="predicted"/>